<evidence type="ECO:0000313" key="3">
    <source>
        <dbReference type="EMBL" id="WIA11615.1"/>
    </source>
</evidence>
<feature type="region of interest" description="Disordered" evidence="1">
    <location>
        <begin position="63"/>
        <end position="101"/>
    </location>
</feature>
<feature type="region of interest" description="Disordered" evidence="1">
    <location>
        <begin position="540"/>
        <end position="603"/>
    </location>
</feature>
<feature type="compositionally biased region" description="Low complexity" evidence="1">
    <location>
        <begin position="82"/>
        <end position="94"/>
    </location>
</feature>
<accession>A0ABY8TRL0</accession>
<gene>
    <name evidence="3" type="ORF">OEZ85_011719</name>
</gene>
<feature type="compositionally biased region" description="Low complexity" evidence="1">
    <location>
        <begin position="419"/>
        <end position="441"/>
    </location>
</feature>
<dbReference type="InterPro" id="IPR001606">
    <property type="entry name" value="ARID_dom"/>
</dbReference>
<feature type="region of interest" description="Disordered" evidence="1">
    <location>
        <begin position="472"/>
        <end position="493"/>
    </location>
</feature>
<feature type="region of interest" description="Disordered" evidence="1">
    <location>
        <begin position="419"/>
        <end position="451"/>
    </location>
</feature>
<organism evidence="3 4">
    <name type="scientific">Tetradesmus obliquus</name>
    <name type="common">Green alga</name>
    <name type="synonym">Acutodesmus obliquus</name>
    <dbReference type="NCBI Taxonomy" id="3088"/>
    <lineage>
        <taxon>Eukaryota</taxon>
        <taxon>Viridiplantae</taxon>
        <taxon>Chlorophyta</taxon>
        <taxon>core chlorophytes</taxon>
        <taxon>Chlorophyceae</taxon>
        <taxon>CS clade</taxon>
        <taxon>Sphaeropleales</taxon>
        <taxon>Scenedesmaceae</taxon>
        <taxon>Tetradesmus</taxon>
    </lineage>
</organism>
<keyword evidence="4" id="KW-1185">Reference proteome</keyword>
<feature type="compositionally biased region" description="Low complexity" evidence="1">
    <location>
        <begin position="203"/>
        <end position="215"/>
    </location>
</feature>
<dbReference type="Pfam" id="PF01342">
    <property type="entry name" value="SAND"/>
    <property type="match status" value="1"/>
</dbReference>
<protein>
    <recommendedName>
        <fullName evidence="2">ARID domain-containing protein</fullName>
    </recommendedName>
</protein>
<dbReference type="Pfam" id="PF01388">
    <property type="entry name" value="ARID"/>
    <property type="match status" value="1"/>
</dbReference>
<dbReference type="SUPFAM" id="SSF63763">
    <property type="entry name" value="SAND domain-like"/>
    <property type="match status" value="1"/>
</dbReference>
<feature type="compositionally biased region" description="Basic and acidic residues" evidence="1">
    <location>
        <begin position="190"/>
        <end position="200"/>
    </location>
</feature>
<dbReference type="SUPFAM" id="SSF46774">
    <property type="entry name" value="ARID-like"/>
    <property type="match status" value="1"/>
</dbReference>
<feature type="compositionally biased region" description="Low complexity" evidence="1">
    <location>
        <begin position="581"/>
        <end position="603"/>
    </location>
</feature>
<dbReference type="CDD" id="cd16100">
    <property type="entry name" value="ARID"/>
    <property type="match status" value="1"/>
</dbReference>
<dbReference type="Gene3D" id="3.10.390.10">
    <property type="entry name" value="SAND domain-like"/>
    <property type="match status" value="1"/>
</dbReference>
<evidence type="ECO:0000259" key="2">
    <source>
        <dbReference type="PROSITE" id="PS51011"/>
    </source>
</evidence>
<dbReference type="InterPro" id="IPR010919">
    <property type="entry name" value="SAND-like_dom_sf"/>
</dbReference>
<proteinExistence type="predicted"/>
<evidence type="ECO:0000313" key="4">
    <source>
        <dbReference type="Proteomes" id="UP001244341"/>
    </source>
</evidence>
<dbReference type="InterPro" id="IPR036431">
    <property type="entry name" value="ARID_dom_sf"/>
</dbReference>
<dbReference type="EMBL" id="CP126210">
    <property type="protein sequence ID" value="WIA11615.1"/>
    <property type="molecule type" value="Genomic_DNA"/>
</dbReference>
<sequence length="697" mass="72235">MSNPALKQAASRICEDQLGFDLLPQQQQQQQQLDSSMLLGGTASGDMLQPNAAAAAAAAGYSPDVSGVHSGGSGCPTSPSQAAGGEEASGSAAAGDGGDGTECAGSKPVLPHAALKVACGDMIGTLLVHRARIVINEGSANPKEVSPTEFERLGGRSATKKWKQSIRLVNEDGELGRPVGEWYVQQGLEQPKKPREHKDGALAGSNNNSSAARSSSPPPERSRQHGSSKVSAPPPPAYKRPVRAAARNVERHFAAEAASSPELSASLPHARGSGRRGGRGAARAAAAAAAAMASPPVLLEDAGSGTADSPDAVIEMTAYLEGRRSMPPWRLLPLTQRPLVGRYLVPLRQLFVLVMCAGGYTRIKDDLLLWQDLASQLGLPAWPCTDVPDPLRALQQVYRDYLLRFEGRFSLPEQPAAAAAAAAGQQQQQQSAVPGQRQQQAGQEFDPPLEPQAADEEMSGMLEALQLAADGQPLNAQQQQQQQQQRSAAAGHSEQLLLAPRDDSSAADGRDASWGGHLMPASANLLAQGSVGAHLVGLVSQQGGQDGSSHGGSNGSEHSQRGNILPPPSSQAMPAPPPRPLSAAAAAAAAGVNNNSNQQQQGGSELQAFEGGLLRLTTPNSALIGSVLDSPTMRGVGGVNDGCSGVGWMDISEQMQMLPGRTLSNDLRSMTVELTGAAADGQVGPNADDLASVLQMW</sequence>
<evidence type="ECO:0000256" key="1">
    <source>
        <dbReference type="SAM" id="MobiDB-lite"/>
    </source>
</evidence>
<dbReference type="PROSITE" id="PS51011">
    <property type="entry name" value="ARID"/>
    <property type="match status" value="1"/>
</dbReference>
<feature type="compositionally biased region" description="Gly residues" evidence="1">
    <location>
        <begin position="544"/>
        <end position="554"/>
    </location>
</feature>
<dbReference type="Proteomes" id="UP001244341">
    <property type="component" value="Chromosome 3b"/>
</dbReference>
<dbReference type="InterPro" id="IPR000770">
    <property type="entry name" value="SAND_dom"/>
</dbReference>
<dbReference type="Gene3D" id="1.10.150.60">
    <property type="entry name" value="ARID DNA-binding domain"/>
    <property type="match status" value="1"/>
</dbReference>
<reference evidence="3 4" key="1">
    <citation type="submission" date="2023-05" db="EMBL/GenBank/DDBJ databases">
        <title>A 100% complete, gapless, phased diploid assembly of the Scenedesmus obliquus UTEX 3031 genome.</title>
        <authorList>
            <person name="Biondi T.C."/>
            <person name="Hanschen E.R."/>
            <person name="Kwon T."/>
            <person name="Eng W."/>
            <person name="Kruse C.P.S."/>
            <person name="Koehler S.I."/>
            <person name="Kunde Y."/>
            <person name="Gleasner C.D."/>
            <person name="You Mak K.T."/>
            <person name="Polle J."/>
            <person name="Hovde B.T."/>
            <person name="Starkenburg S.R."/>
        </authorList>
    </citation>
    <scope>NUCLEOTIDE SEQUENCE [LARGE SCALE GENOMIC DNA]</scope>
    <source>
        <strain evidence="3 4">DOE0152z</strain>
    </source>
</reference>
<feature type="region of interest" description="Disordered" evidence="1">
    <location>
        <begin position="141"/>
        <end position="161"/>
    </location>
</feature>
<feature type="compositionally biased region" description="Pro residues" evidence="1">
    <location>
        <begin position="565"/>
        <end position="580"/>
    </location>
</feature>
<feature type="region of interest" description="Disordered" evidence="1">
    <location>
        <begin position="188"/>
        <end position="239"/>
    </location>
</feature>
<name>A0ABY8TRL0_TETOB</name>
<feature type="compositionally biased region" description="Low complexity" evidence="1">
    <location>
        <begin position="256"/>
        <end position="271"/>
    </location>
</feature>
<feature type="domain" description="ARID" evidence="2">
    <location>
        <begin position="313"/>
        <end position="410"/>
    </location>
</feature>
<feature type="region of interest" description="Disordered" evidence="1">
    <location>
        <begin position="256"/>
        <end position="279"/>
    </location>
</feature>